<name>K1XI23_9BACT</name>
<sequence>MESILVAVCEKSIDFFAFIEKAAKHLGFILPEEERHEK</sequence>
<accession>K1XI23</accession>
<organism evidence="1">
    <name type="scientific">uncultured bacterium</name>
    <name type="common">gcode 4</name>
    <dbReference type="NCBI Taxonomy" id="1234023"/>
    <lineage>
        <taxon>Bacteria</taxon>
        <taxon>environmental samples</taxon>
    </lineage>
</organism>
<reference evidence="1" key="1">
    <citation type="journal article" date="2012" name="Science">
        <title>Fermentation, hydrogen, and sulfur metabolism in multiple uncultivated bacterial phyla.</title>
        <authorList>
            <person name="Wrighton K.C."/>
            <person name="Thomas B.C."/>
            <person name="Sharon I."/>
            <person name="Miller C.S."/>
            <person name="Castelle C.J."/>
            <person name="VerBerkmoes N.C."/>
            <person name="Wilkins M.J."/>
            <person name="Hettich R.L."/>
            <person name="Lipton M.S."/>
            <person name="Williams K.H."/>
            <person name="Long P.E."/>
            <person name="Banfield J.F."/>
        </authorList>
    </citation>
    <scope>NUCLEOTIDE SEQUENCE [LARGE SCALE GENOMIC DNA]</scope>
</reference>
<protein>
    <submittedName>
        <fullName evidence="1">Uncharacterized protein</fullName>
    </submittedName>
</protein>
<evidence type="ECO:0000313" key="1">
    <source>
        <dbReference type="EMBL" id="EKD29995.1"/>
    </source>
</evidence>
<gene>
    <name evidence="1" type="ORF">ACD_78C00196G0002</name>
</gene>
<comment type="caution">
    <text evidence="1">The sequence shown here is derived from an EMBL/GenBank/DDBJ whole genome shotgun (WGS) entry which is preliminary data.</text>
</comment>
<proteinExistence type="predicted"/>
<dbReference type="EMBL" id="AMFJ01034196">
    <property type="protein sequence ID" value="EKD29995.1"/>
    <property type="molecule type" value="Genomic_DNA"/>
</dbReference>
<dbReference type="AlphaFoldDB" id="K1XI23"/>